<reference evidence="1 3" key="1">
    <citation type="journal article" date="2021" name="Genome Biol.">
        <title>AFLAP: assembly-free linkage analysis pipeline using k-mers from genome sequencing data.</title>
        <authorList>
            <person name="Fletcher K."/>
            <person name="Zhang L."/>
            <person name="Gil J."/>
            <person name="Han R."/>
            <person name="Cavanaugh K."/>
            <person name="Michelmore R."/>
        </authorList>
    </citation>
    <scope>NUCLEOTIDE SEQUENCE [LARGE SCALE GENOMIC DNA]</scope>
    <source>
        <strain evidence="1 3">SF5</strain>
    </source>
</reference>
<evidence type="ECO:0000313" key="3">
    <source>
        <dbReference type="Proteomes" id="UP000294530"/>
    </source>
</evidence>
<dbReference type="EMBL" id="SHOA02000037">
    <property type="protein sequence ID" value="TDH72274.1"/>
    <property type="molecule type" value="Genomic_DNA"/>
</dbReference>
<comment type="caution">
    <text evidence="1">The sequence shown here is derived from an EMBL/GenBank/DDBJ whole genome shotgun (WGS) entry which is preliminary data.</text>
</comment>
<sequence>MQQPQMCQVAQVNEFVKKSNVERCEVVKRQFQDYDSSRWYIDTGSQKVFDNVVKMDDSDSVADGIGAKAEGLRLSC</sequence>
<keyword evidence="3" id="KW-1185">Reference proteome</keyword>
<dbReference type="AlphaFoldDB" id="A0A976II76"/>
<reference evidence="1" key="2">
    <citation type="submission" date="2021-07" db="EMBL/GenBank/DDBJ databases">
        <authorList>
            <person name="Fletcher K."/>
        </authorList>
    </citation>
    <scope>NUCLEOTIDE SEQUENCE</scope>
    <source>
        <strain evidence="1">SF5</strain>
    </source>
</reference>
<dbReference type="GeneID" id="94350730"/>
<dbReference type="RefSeq" id="XP_067821770.1">
    <property type="nucleotide sequence ID" value="XM_067965059.1"/>
</dbReference>
<gene>
    <name evidence="1" type="ORF">CCR75_006995</name>
    <name evidence="2" type="ORF">CCR75_008792</name>
</gene>
<proteinExistence type="predicted"/>
<protein>
    <submittedName>
        <fullName evidence="1">Uncharacterized protein</fullName>
    </submittedName>
</protein>
<evidence type="ECO:0000313" key="1">
    <source>
        <dbReference type="EMBL" id="TDH72271.1"/>
    </source>
</evidence>
<name>A0A976II76_BRELC</name>
<dbReference type="KEGG" id="blac:94350730"/>
<organism evidence="1 3">
    <name type="scientific">Bremia lactucae</name>
    <name type="common">Lettuce downy mildew</name>
    <dbReference type="NCBI Taxonomy" id="4779"/>
    <lineage>
        <taxon>Eukaryota</taxon>
        <taxon>Sar</taxon>
        <taxon>Stramenopiles</taxon>
        <taxon>Oomycota</taxon>
        <taxon>Peronosporomycetes</taxon>
        <taxon>Peronosporales</taxon>
        <taxon>Peronosporaceae</taxon>
        <taxon>Bremia</taxon>
    </lineage>
</organism>
<evidence type="ECO:0000313" key="2">
    <source>
        <dbReference type="EMBL" id="TDH72274.1"/>
    </source>
</evidence>
<dbReference type="EMBL" id="SHOA02000037">
    <property type="protein sequence ID" value="TDH72271.1"/>
    <property type="molecule type" value="Genomic_DNA"/>
</dbReference>
<dbReference type="Proteomes" id="UP000294530">
    <property type="component" value="Unassembled WGS sequence"/>
</dbReference>
<accession>A0A976II76</accession>